<dbReference type="InterPro" id="IPR021204">
    <property type="entry name" value="Integr_conj_element_PFL4711"/>
</dbReference>
<evidence type="ECO:0000256" key="2">
    <source>
        <dbReference type="SAM" id="SignalP"/>
    </source>
</evidence>
<organism evidence="3 4">
    <name type="scientific">Shewanella sairae</name>
    <dbReference type="NCBI Taxonomy" id="190310"/>
    <lineage>
        <taxon>Bacteria</taxon>
        <taxon>Pseudomonadati</taxon>
        <taxon>Pseudomonadota</taxon>
        <taxon>Gammaproteobacteria</taxon>
        <taxon>Alteromonadales</taxon>
        <taxon>Shewanellaceae</taxon>
        <taxon>Shewanella</taxon>
    </lineage>
</organism>
<dbReference type="EMBL" id="BPEY01000012">
    <property type="protein sequence ID" value="GIU42830.1"/>
    <property type="molecule type" value="Genomic_DNA"/>
</dbReference>
<evidence type="ECO:0000313" key="3">
    <source>
        <dbReference type="EMBL" id="GIU42830.1"/>
    </source>
</evidence>
<feature type="signal peptide" evidence="2">
    <location>
        <begin position="1"/>
        <end position="23"/>
    </location>
</feature>
<sequence length="418" mass="45188">MKHKQLTRMMMLALIGTSAPATAQTDLIYYTLGGGNVISAPAREGHLTQKTLGIGWDMNLQCGNLDPGLTVKNQLNGITDGFQDMMGSMLENATSAVMSLPGYFIQKEDPGLYDLLTNGVLQGKFDFDNGKNSCEDMTDWMGDKLASTDWTELSKAQSWTSEAKNGDAVQAKKNVEQNSGNDGVVWKGGQKAGGQGQPAIQITKDTAGAGFELLTDGQSAQKKEGLYRYWDTSEELTTWLTGAVGDVTTQTGIDKSKEGAVAGIGLSAEVSHQTARMQQELQDAMESDIGSASFPLAFIQALKQDPARDIIEPRVVSEVALIQTIDKALLARRALIAGKNERYIALNKVAQIDIDKAIAQLENEINILQFEANARKQFSSNVINEVIHRKQSDDSQMRPDAPKVNSSFENGQFGGGNG</sequence>
<reference evidence="3" key="1">
    <citation type="submission" date="2021-05" db="EMBL/GenBank/DDBJ databases">
        <title>Molecular characterization for Shewanella algae harboring chromosomal blaOXA-55-like strains isolated from clinical and environment sample.</title>
        <authorList>
            <person name="Ohama Y."/>
            <person name="Aoki K."/>
            <person name="Harada S."/>
            <person name="Moriya K."/>
            <person name="Ishii Y."/>
            <person name="Tateda K."/>
        </authorList>
    </citation>
    <scope>NUCLEOTIDE SEQUENCE</scope>
    <source>
        <strain evidence="3">JCM 11563</strain>
    </source>
</reference>
<gene>
    <name evidence="3" type="ORF">TUM4438_10300</name>
</gene>
<evidence type="ECO:0000313" key="4">
    <source>
        <dbReference type="Proteomes" id="UP000887104"/>
    </source>
</evidence>
<feature type="compositionally biased region" description="Basic and acidic residues" evidence="1">
    <location>
        <begin position="389"/>
        <end position="401"/>
    </location>
</feature>
<proteinExistence type="predicted"/>
<accession>A0ABQ4P5T0</accession>
<name>A0ABQ4P5T0_9GAMM</name>
<protein>
    <submittedName>
        <fullName evidence="3">Integrating conjugative element protein</fullName>
    </submittedName>
</protein>
<feature type="region of interest" description="Disordered" evidence="1">
    <location>
        <begin position="389"/>
        <end position="418"/>
    </location>
</feature>
<evidence type="ECO:0000256" key="1">
    <source>
        <dbReference type="SAM" id="MobiDB-lite"/>
    </source>
</evidence>
<comment type="caution">
    <text evidence="3">The sequence shown here is derived from an EMBL/GenBank/DDBJ whole genome shotgun (WGS) entry which is preliminary data.</text>
</comment>
<dbReference type="RefSeq" id="WP_246616102.1">
    <property type="nucleotide sequence ID" value="NZ_BPEY01000012.1"/>
</dbReference>
<feature type="chain" id="PRO_5047361802" evidence="2">
    <location>
        <begin position="24"/>
        <end position="418"/>
    </location>
</feature>
<keyword evidence="4" id="KW-1185">Reference proteome</keyword>
<keyword evidence="2" id="KW-0732">Signal</keyword>
<dbReference type="Proteomes" id="UP000887104">
    <property type="component" value="Unassembled WGS sequence"/>
</dbReference>
<dbReference type="NCBIfam" id="TIGR03755">
    <property type="entry name" value="conj_TIGR03755"/>
    <property type="match status" value="1"/>
</dbReference>